<dbReference type="PROSITE" id="PS50975">
    <property type="entry name" value="ATP_GRASP"/>
    <property type="match status" value="1"/>
</dbReference>
<feature type="domain" description="ATP-grasp" evidence="2">
    <location>
        <begin position="129"/>
        <end position="327"/>
    </location>
</feature>
<dbReference type="RefSeq" id="WP_136381937.1">
    <property type="nucleotide sequence ID" value="NZ_SLUB01000100.1"/>
</dbReference>
<dbReference type="GO" id="GO:0046872">
    <property type="term" value="F:metal ion binding"/>
    <property type="evidence" value="ECO:0007669"/>
    <property type="project" value="InterPro"/>
</dbReference>
<evidence type="ECO:0000256" key="1">
    <source>
        <dbReference type="PROSITE-ProRule" id="PRU00409"/>
    </source>
</evidence>
<dbReference type="EMBL" id="SLUB01000100">
    <property type="protein sequence ID" value="THE09149.1"/>
    <property type="molecule type" value="Genomic_DNA"/>
</dbReference>
<dbReference type="GO" id="GO:0005524">
    <property type="term" value="F:ATP binding"/>
    <property type="evidence" value="ECO:0007669"/>
    <property type="project" value="UniProtKB-UniRule"/>
</dbReference>
<gene>
    <name evidence="3" type="ORF">E1I69_23525</name>
</gene>
<evidence type="ECO:0000313" key="3">
    <source>
        <dbReference type="EMBL" id="THE09149.1"/>
    </source>
</evidence>
<dbReference type="InterPro" id="IPR005479">
    <property type="entry name" value="CPAse_ATP-bd"/>
</dbReference>
<reference evidence="3 4" key="1">
    <citation type="journal article" date="2019" name="Indoor Air">
        <title>Impacts of indoor surface finishes on bacterial viability.</title>
        <authorList>
            <person name="Hu J."/>
            <person name="Maamar S.B."/>
            <person name="Glawe A.J."/>
            <person name="Gottel N."/>
            <person name="Gilbert J.A."/>
            <person name="Hartmann E.M."/>
        </authorList>
    </citation>
    <scope>NUCLEOTIDE SEQUENCE [LARGE SCALE GENOMIC DNA]</scope>
    <source>
        <strain evidence="3 4">AF060A6</strain>
    </source>
</reference>
<keyword evidence="1" id="KW-0547">Nucleotide-binding</keyword>
<dbReference type="OrthoDB" id="5420347at2"/>
<dbReference type="SUPFAM" id="SSF56059">
    <property type="entry name" value="Glutathione synthetase ATP-binding domain-like"/>
    <property type="match status" value="1"/>
</dbReference>
<dbReference type="Gene3D" id="3.30.470.20">
    <property type="entry name" value="ATP-grasp fold, B domain"/>
    <property type="match status" value="1"/>
</dbReference>
<keyword evidence="1" id="KW-0067">ATP-binding</keyword>
<evidence type="ECO:0000313" key="4">
    <source>
        <dbReference type="Proteomes" id="UP000306477"/>
    </source>
</evidence>
<sequence length="417" mass="48289">MNKENLLFEQEFIPIILGASIGVYSTARSFHEAYGVISISVCRYLTGQINHSEIIVPIVESNMEDEEVLLECLNKITQTYANTPKMIIGSDEWHIEMIVNLRDKLDNSWIIPYTDKNKLQRVIDKTNFYDLCDELDVDYPKYISLENKQLLNNNLPFPFPVVVKPTSRVLYESLKFTGKMKVFTAHDREELDGIISLLRDAGYNENLVIQEYVPGDDTAMHILTLYIGQDGQTKLASFGQTLLEDHTPGGIGNPLAIRTFRNDEVIKQAEKITKYVGYVGFANFDLKYDVRDGKYKFFELNPRLGRSNYYLTAAGNNPTCYYVSEYVNHEDLKYTVAEKEALYSIVPKRLLLSYVKDKNLKSRIKELYKKRLVKNPLFYFSVEKNLKRLFYVVVSTLNYYRKFKKYPPTSGRINKSS</sequence>
<dbReference type="InterPro" id="IPR011761">
    <property type="entry name" value="ATP-grasp"/>
</dbReference>
<dbReference type="AlphaFoldDB" id="A0A4S3PIK4"/>
<proteinExistence type="predicted"/>
<accession>A0A4S3PIK4</accession>
<keyword evidence="4" id="KW-1185">Reference proteome</keyword>
<comment type="caution">
    <text evidence="3">The sequence shown here is derived from an EMBL/GenBank/DDBJ whole genome shotgun (WGS) entry which is preliminary data.</text>
</comment>
<evidence type="ECO:0000259" key="2">
    <source>
        <dbReference type="PROSITE" id="PS50975"/>
    </source>
</evidence>
<dbReference type="Proteomes" id="UP000306477">
    <property type="component" value="Unassembled WGS sequence"/>
</dbReference>
<dbReference type="Pfam" id="PF02786">
    <property type="entry name" value="CPSase_L_D2"/>
    <property type="match status" value="1"/>
</dbReference>
<protein>
    <submittedName>
        <fullName evidence="3">Carbamoyl phosphate synthase-like protein</fullName>
    </submittedName>
</protein>
<name>A0A4S3PIK4_9BACI</name>
<organism evidence="3 4">
    <name type="scientific">Bacillus timonensis</name>
    <dbReference type="NCBI Taxonomy" id="1033734"/>
    <lineage>
        <taxon>Bacteria</taxon>
        <taxon>Bacillati</taxon>
        <taxon>Bacillota</taxon>
        <taxon>Bacilli</taxon>
        <taxon>Bacillales</taxon>
        <taxon>Bacillaceae</taxon>
        <taxon>Bacillus</taxon>
    </lineage>
</organism>